<reference evidence="5" key="1">
    <citation type="journal article" date="2018" name="MSphere">
        <title>Fusobacterium Genomics Using MinION and Illumina Sequencing Enables Genome Completion and Correction.</title>
        <authorList>
            <person name="Todd S.M."/>
            <person name="Settlage R.E."/>
            <person name="Lahmers K.K."/>
            <person name="Slade D.J."/>
        </authorList>
    </citation>
    <scope>NUCLEOTIDE SEQUENCE [LARGE SCALE GENOMIC DNA]</scope>
    <source>
        <strain evidence="5">ATCC 9817</strain>
    </source>
</reference>
<sequence>MKDITYIHEHMTIDLSGVKNNIDCKLNDFEKTKKELLRLKELGVTRIVDVTNMGMGRNVEFITRLEKETGIEILMSTGYYKEPFFPKEVEKLSIEKLEEKLINDIKIGIDGTNKKATFIGEIGTGFEKMTSLEEKVFIVASRVQKKTGVYISTHTSLGKLGHEQLDIIEKNGGNLEKVILGHTDLSKDIHYIETLLKRGVYISFDTIGKINYLSEEKRIEYIKYLCDRGWENKILLSVDLTRQSHLKENGGIGYSYLLEEFVPKLLENGVELEKIEKFLVENPKKILGIK</sequence>
<accession>A0ABM6TT30</accession>
<evidence type="ECO:0000256" key="2">
    <source>
        <dbReference type="ARBA" id="ARBA00022801"/>
    </source>
</evidence>
<name>A0ABM6TT30_FUSMR</name>
<dbReference type="InterPro" id="IPR032466">
    <property type="entry name" value="Metal_Hydrolase"/>
</dbReference>
<evidence type="ECO:0000256" key="1">
    <source>
        <dbReference type="ARBA" id="ARBA00022723"/>
    </source>
</evidence>
<dbReference type="PIRSF" id="PIRSF016839">
    <property type="entry name" value="PhP"/>
    <property type="match status" value="1"/>
</dbReference>
<evidence type="ECO:0000256" key="3">
    <source>
        <dbReference type="PROSITE-ProRule" id="PRU00679"/>
    </source>
</evidence>
<comment type="caution">
    <text evidence="3">Lacks conserved residue(s) required for the propagation of feature annotation.</text>
</comment>
<proteinExistence type="inferred from homology"/>
<dbReference type="Pfam" id="PF02126">
    <property type="entry name" value="PTE"/>
    <property type="match status" value="1"/>
</dbReference>
<protein>
    <submittedName>
        <fullName evidence="4">Phosphotriesterase-related protein</fullName>
    </submittedName>
</protein>
<dbReference type="SUPFAM" id="SSF51556">
    <property type="entry name" value="Metallo-dependent hydrolases"/>
    <property type="match status" value="1"/>
</dbReference>
<evidence type="ECO:0000313" key="5">
    <source>
        <dbReference type="Proteomes" id="UP000240258"/>
    </source>
</evidence>
<dbReference type="InterPro" id="IPR001559">
    <property type="entry name" value="Phosphotriesterase"/>
</dbReference>
<dbReference type="Proteomes" id="UP000240258">
    <property type="component" value="Chromosome"/>
</dbReference>
<keyword evidence="2" id="KW-0378">Hydrolase</keyword>
<comment type="similarity">
    <text evidence="3">Belongs to the metallo-dependent hydrolases superfamily. Phosphotriesterase family.</text>
</comment>
<dbReference type="PANTHER" id="PTHR10819">
    <property type="entry name" value="PHOSPHOTRIESTERASE-RELATED"/>
    <property type="match status" value="1"/>
</dbReference>
<dbReference type="Gene3D" id="3.20.20.140">
    <property type="entry name" value="Metal-dependent hydrolases"/>
    <property type="match status" value="1"/>
</dbReference>
<dbReference type="PANTHER" id="PTHR10819:SF3">
    <property type="entry name" value="PHOSPHOTRIESTERASE-RELATED PROTEIN"/>
    <property type="match status" value="1"/>
</dbReference>
<gene>
    <name evidence="4" type="ORF">C4N19_01225</name>
</gene>
<dbReference type="GeneID" id="62762117"/>
<keyword evidence="5" id="KW-1185">Reference proteome</keyword>
<organism evidence="4 5">
    <name type="scientific">Fusobacterium mortiferum ATCC 9817</name>
    <dbReference type="NCBI Taxonomy" id="469616"/>
    <lineage>
        <taxon>Bacteria</taxon>
        <taxon>Fusobacteriati</taxon>
        <taxon>Fusobacteriota</taxon>
        <taxon>Fusobacteriia</taxon>
        <taxon>Fusobacteriales</taxon>
        <taxon>Fusobacteriaceae</taxon>
        <taxon>Fusobacterium</taxon>
    </lineage>
</organism>
<dbReference type="EMBL" id="CP028102">
    <property type="protein sequence ID" value="AVQ17823.1"/>
    <property type="molecule type" value="Genomic_DNA"/>
</dbReference>
<dbReference type="RefSeq" id="WP_005882941.1">
    <property type="nucleotide sequence ID" value="NZ_CP028102.1"/>
</dbReference>
<keyword evidence="1" id="KW-0479">Metal-binding</keyword>
<evidence type="ECO:0000313" key="4">
    <source>
        <dbReference type="EMBL" id="AVQ17823.1"/>
    </source>
</evidence>
<dbReference type="PROSITE" id="PS51347">
    <property type="entry name" value="PHOSPHOTRIESTERASE_2"/>
    <property type="match status" value="1"/>
</dbReference>